<evidence type="ECO:0000256" key="2">
    <source>
        <dbReference type="ARBA" id="ARBA00022472"/>
    </source>
</evidence>
<organism evidence="4 5">
    <name type="scientific">Stephania yunnanensis</name>
    <dbReference type="NCBI Taxonomy" id="152371"/>
    <lineage>
        <taxon>Eukaryota</taxon>
        <taxon>Viridiplantae</taxon>
        <taxon>Streptophyta</taxon>
        <taxon>Embryophyta</taxon>
        <taxon>Tracheophyta</taxon>
        <taxon>Spermatophyta</taxon>
        <taxon>Magnoliopsida</taxon>
        <taxon>Ranunculales</taxon>
        <taxon>Menispermaceae</taxon>
        <taxon>Menispermoideae</taxon>
        <taxon>Cissampelideae</taxon>
        <taxon>Stephania</taxon>
    </lineage>
</organism>
<keyword evidence="2" id="KW-0805">Transcription regulation</keyword>
<dbReference type="GO" id="GO:0006353">
    <property type="term" value="P:DNA-templated transcription termination"/>
    <property type="evidence" value="ECO:0007669"/>
    <property type="project" value="UniProtKB-KW"/>
</dbReference>
<evidence type="ECO:0000313" key="5">
    <source>
        <dbReference type="Proteomes" id="UP001420932"/>
    </source>
</evidence>
<keyword evidence="2" id="KW-0804">Transcription</keyword>
<dbReference type="Proteomes" id="UP001420932">
    <property type="component" value="Unassembled WGS sequence"/>
</dbReference>
<accession>A0AAP0JJK6</accession>
<reference evidence="4 5" key="1">
    <citation type="submission" date="2024-01" db="EMBL/GenBank/DDBJ databases">
        <title>Genome assemblies of Stephania.</title>
        <authorList>
            <person name="Yang L."/>
        </authorList>
    </citation>
    <scope>NUCLEOTIDE SEQUENCE [LARGE SCALE GENOMIC DNA]</scope>
    <source>
        <strain evidence="4">YNDBR</strain>
        <tissue evidence="4">Leaf</tissue>
    </source>
</reference>
<name>A0AAP0JJK6_9MAGN</name>
<dbReference type="InterPro" id="IPR003690">
    <property type="entry name" value="MTERF"/>
</dbReference>
<dbReference type="Gene3D" id="1.25.70.10">
    <property type="entry name" value="Transcription termination factor 3, mitochondrial"/>
    <property type="match status" value="1"/>
</dbReference>
<evidence type="ECO:0000256" key="3">
    <source>
        <dbReference type="ARBA" id="ARBA00022946"/>
    </source>
</evidence>
<dbReference type="PANTHER" id="PTHR13068">
    <property type="entry name" value="CGI-12 PROTEIN-RELATED"/>
    <property type="match status" value="1"/>
</dbReference>
<dbReference type="InterPro" id="IPR038538">
    <property type="entry name" value="MTERF_sf"/>
</dbReference>
<keyword evidence="2" id="KW-0806">Transcription termination</keyword>
<protein>
    <submittedName>
        <fullName evidence="4">Uncharacterized protein</fullName>
    </submittedName>
</protein>
<keyword evidence="3" id="KW-0809">Transit peptide</keyword>
<keyword evidence="5" id="KW-1185">Reference proteome</keyword>
<gene>
    <name evidence="4" type="ORF">Syun_014462</name>
</gene>
<dbReference type="EMBL" id="JBBNAF010000006">
    <property type="protein sequence ID" value="KAK9135132.1"/>
    <property type="molecule type" value="Genomic_DNA"/>
</dbReference>
<dbReference type="Pfam" id="PF02536">
    <property type="entry name" value="mTERF"/>
    <property type="match status" value="1"/>
</dbReference>
<sequence>MALAQAALPSRGSRQPLRLSRLSRLAQTACFMALATAAFRLPQIVAFCSRGSGLRQIKYHYFEESPLQITFKTQFVLQFLKNHGFSNTQIANIASKHLSILLTNPKKTLLPKLEFLKQIGFSKDDIAHFLSKDHTFLRRGLERKIKPAYENLKDLLGSEEKVTAAIKSSCSS</sequence>
<comment type="caution">
    <text evidence="4">The sequence shown here is derived from an EMBL/GenBank/DDBJ whole genome shotgun (WGS) entry which is preliminary data.</text>
</comment>
<evidence type="ECO:0000313" key="4">
    <source>
        <dbReference type="EMBL" id="KAK9135132.1"/>
    </source>
</evidence>
<proteinExistence type="inferred from homology"/>
<dbReference type="PANTHER" id="PTHR13068:SF166">
    <property type="entry name" value="TRANSCRIPTION TERMINATION FACTOR MTERF15, MITOCHONDRIAL-LIKE"/>
    <property type="match status" value="1"/>
</dbReference>
<evidence type="ECO:0000256" key="1">
    <source>
        <dbReference type="ARBA" id="ARBA00007692"/>
    </source>
</evidence>
<comment type="similarity">
    <text evidence="1">Belongs to the mTERF family.</text>
</comment>
<dbReference type="SMART" id="SM00733">
    <property type="entry name" value="Mterf"/>
    <property type="match status" value="2"/>
</dbReference>
<dbReference type="GO" id="GO:0003676">
    <property type="term" value="F:nucleic acid binding"/>
    <property type="evidence" value="ECO:0007669"/>
    <property type="project" value="InterPro"/>
</dbReference>
<dbReference type="AlphaFoldDB" id="A0AAP0JJK6"/>